<dbReference type="EMBL" id="FNUL01000004">
    <property type="protein sequence ID" value="SEF60720.1"/>
    <property type="molecule type" value="Genomic_DNA"/>
</dbReference>
<gene>
    <name evidence="1" type="ORF">SAMN05216537_104111</name>
</gene>
<protein>
    <submittedName>
        <fullName evidence="1">Uncharacterized protein</fullName>
    </submittedName>
</protein>
<reference evidence="1 2" key="1">
    <citation type="submission" date="2016-10" db="EMBL/GenBank/DDBJ databases">
        <authorList>
            <person name="de Groot N.N."/>
        </authorList>
    </citation>
    <scope>NUCLEOTIDE SEQUENCE [LARGE SCALE GENOMIC DNA]</scope>
    <source>
        <strain evidence="1 2">D15d</strain>
    </source>
</reference>
<accession>A0A1H5TD73</accession>
<dbReference type="AlphaFoldDB" id="A0A1H5TD73"/>
<dbReference type="Proteomes" id="UP000236726">
    <property type="component" value="Unassembled WGS sequence"/>
</dbReference>
<evidence type="ECO:0000313" key="1">
    <source>
        <dbReference type="EMBL" id="SEF60720.1"/>
    </source>
</evidence>
<sequence length="44" mass="5006">MKKLFTAIRASDLEMVRQIVEKKQELVNCVAKKPPKKDDGQSFG</sequence>
<keyword evidence="2" id="KW-1185">Reference proteome</keyword>
<dbReference type="RefSeq" id="WP_278321121.1">
    <property type="nucleotide sequence ID" value="NZ_FNUL01000004.1"/>
</dbReference>
<evidence type="ECO:0000313" key="2">
    <source>
        <dbReference type="Proteomes" id="UP000236726"/>
    </source>
</evidence>
<organism evidence="1 2">
    <name type="scientific">Lachnospira multipara</name>
    <dbReference type="NCBI Taxonomy" id="28051"/>
    <lineage>
        <taxon>Bacteria</taxon>
        <taxon>Bacillati</taxon>
        <taxon>Bacillota</taxon>
        <taxon>Clostridia</taxon>
        <taxon>Lachnospirales</taxon>
        <taxon>Lachnospiraceae</taxon>
        <taxon>Lachnospira</taxon>
    </lineage>
</organism>
<proteinExistence type="predicted"/>
<name>A0A1H5TD73_9FIRM</name>